<keyword evidence="14" id="KW-0472">Membrane</keyword>
<evidence type="ECO:0000259" key="17">
    <source>
        <dbReference type="PROSITE" id="PS51379"/>
    </source>
</evidence>
<dbReference type="GO" id="GO:0022904">
    <property type="term" value="P:respiratory electron transport chain"/>
    <property type="evidence" value="ECO:0007669"/>
    <property type="project" value="TreeGrafter"/>
</dbReference>
<evidence type="ECO:0000259" key="16">
    <source>
        <dbReference type="PROSITE" id="PS51085"/>
    </source>
</evidence>
<dbReference type="PROSITE" id="PS00932">
    <property type="entry name" value="MOLYBDOPTERIN_PROK_3"/>
    <property type="match status" value="1"/>
</dbReference>
<dbReference type="InterPro" id="IPR006478">
    <property type="entry name" value="Formate_DH_asu"/>
</dbReference>
<dbReference type="Gene3D" id="3.30.70.20">
    <property type="match status" value="1"/>
</dbReference>
<dbReference type="GO" id="GO:0015942">
    <property type="term" value="P:formate metabolic process"/>
    <property type="evidence" value="ECO:0007669"/>
    <property type="project" value="InterPro"/>
</dbReference>
<dbReference type="PROSITE" id="PS00198">
    <property type="entry name" value="4FE4S_FER_1"/>
    <property type="match status" value="1"/>
</dbReference>
<comment type="cofactor">
    <cofactor evidence="1">
        <name>[4Fe-4S] cluster</name>
        <dbReference type="ChEBI" id="CHEBI:49883"/>
    </cofactor>
</comment>
<dbReference type="PANTHER" id="PTHR43105:SF14">
    <property type="entry name" value="FORMATE DEHYDROGENASE H"/>
    <property type="match status" value="1"/>
</dbReference>
<reference evidence="20" key="1">
    <citation type="submission" date="2019-11" db="EMBL/GenBank/DDBJ databases">
        <authorList>
            <person name="Feng L."/>
        </authorList>
    </citation>
    <scope>NUCLEOTIDE SEQUENCE</scope>
    <source>
        <strain evidence="20">AvaginalisLFYP127</strain>
    </source>
</reference>
<sequence>MKVIINDFEYNLDTPKTILEFCKEIGIEIPTLCKDERLLPNGACRLCIVEIEGYKTPVTACSQKLKDGMKIYTHSEKIMKMRREILDLLFSNHPNDCLSCDKSGKCKLQNYCYEYGISEGSFKRQIKDLPIDFSNKFYSYDPNKCIKCGICVSVCNNLQNSQAISFVDRGFDTYIGTPMDKGLGFSDCVSCGNCVSACPVGALNPKKKYEEDKFRYWEVRKVQTTCSYCGVGCQINLLIKGNRIVEVEPINTIPNDGLLCVKGKFAHKFVNHPDRLTKPLIRKNGKLVEASWQEAYRLIKEKYNETMEKKGPDGFGGFSSARCTNEENYLFQKFVRTVFKTNNVDHCARLCHASTVAGLANTLGSGAMTNSISEIEGTDAFIIIGTNTTENHPVIGTKIKKRVKEGAKLIVIDPREIELADYADIYLQIKPGTNIAVLNGLMHIILKENLHDMDYINERCEGFEEFRKTVEKYTPDFVAEICHINKEDLIKAARMYAKADKGALYYSMGITQHSSGTNGVRSTSNLQMLTGNVGFESTGINPLRGQNNVQGACDMGALPTDYTGYQKVFIDPVRERMGEFWKRDLPDKKGLTITEMMDAADKGDLSFLYIMGENPMISDPDQNHIKKALKKLDFLLVQDIFLTETAEFADVVLPAASFAEKDGTFTNTERRIQRINKAIDPIGDSKADWQILMEISTLLGYEEYYADPSEIMDEIAACTPSYGGISYKRLKKESLQWPCTNKDHPGTKYLHKNTMARGKGLFVPIDYEESKELPDEKYPLILTTGRMLYQYHTRTMTGKIEGLSEIAGKSYIEISPQTAKIYNIKNGEKIKVSSRRGSVESYAKVTEKINPGVVFMPFHYVDGPANRLTNPTLDPIAKIPELKVASVMIEKIERGSYV</sequence>
<proteinExistence type="inferred from homology"/>
<evidence type="ECO:0000256" key="14">
    <source>
        <dbReference type="ARBA" id="ARBA00023136"/>
    </source>
</evidence>
<dbReference type="Pfam" id="PF13510">
    <property type="entry name" value="Fer2_4"/>
    <property type="match status" value="1"/>
</dbReference>
<feature type="domain" description="4Fe-4S His(Cys)3-ligated-type" evidence="19">
    <location>
        <begin position="77"/>
        <end position="116"/>
    </location>
</feature>
<dbReference type="InterPro" id="IPR050123">
    <property type="entry name" value="Prok_molybdopt-oxidoreductase"/>
</dbReference>
<evidence type="ECO:0000256" key="15">
    <source>
        <dbReference type="ARBA" id="ARBA00034078"/>
    </source>
</evidence>
<dbReference type="InterPro" id="IPR041924">
    <property type="entry name" value="Formate_Dh-H_N"/>
</dbReference>
<dbReference type="InterPro" id="IPR017896">
    <property type="entry name" value="4Fe4S_Fe-S-bd"/>
</dbReference>
<evidence type="ECO:0000256" key="8">
    <source>
        <dbReference type="ARBA" id="ARBA00022737"/>
    </source>
</evidence>
<dbReference type="InterPro" id="IPR036010">
    <property type="entry name" value="2Fe-2S_ferredoxin-like_sf"/>
</dbReference>
<dbReference type="SUPFAM" id="SSF54862">
    <property type="entry name" value="4Fe-4S ferredoxins"/>
    <property type="match status" value="1"/>
</dbReference>
<feature type="domain" description="2Fe-2S ferredoxin-type" evidence="16">
    <location>
        <begin position="1"/>
        <end position="77"/>
    </location>
</feature>
<dbReference type="Gene3D" id="2.20.25.90">
    <property type="entry name" value="ADC-like domains"/>
    <property type="match status" value="1"/>
</dbReference>
<dbReference type="Pfam" id="PF01568">
    <property type="entry name" value="Molydop_binding"/>
    <property type="match status" value="1"/>
</dbReference>
<dbReference type="SUPFAM" id="SSF53706">
    <property type="entry name" value="Formate dehydrogenase/DMSO reductase, domains 1-3"/>
    <property type="match status" value="1"/>
</dbReference>
<evidence type="ECO:0000256" key="9">
    <source>
        <dbReference type="ARBA" id="ARBA00022967"/>
    </source>
</evidence>
<dbReference type="AlphaFoldDB" id="A0A6N2R7Z2"/>
<comment type="cofactor">
    <cofactor evidence="15">
        <name>[2Fe-2S] cluster</name>
        <dbReference type="ChEBI" id="CHEBI:190135"/>
    </cofactor>
</comment>
<dbReference type="NCBIfam" id="TIGR01591">
    <property type="entry name" value="Fdh-alpha"/>
    <property type="match status" value="1"/>
</dbReference>
<evidence type="ECO:0000256" key="4">
    <source>
        <dbReference type="ARBA" id="ARBA00007023"/>
    </source>
</evidence>
<dbReference type="CDD" id="cd00207">
    <property type="entry name" value="fer2"/>
    <property type="match status" value="1"/>
</dbReference>
<dbReference type="PIRSF" id="PIRSF036643">
    <property type="entry name" value="FDH_alpha"/>
    <property type="match status" value="1"/>
</dbReference>
<evidence type="ECO:0000256" key="11">
    <source>
        <dbReference type="ARBA" id="ARBA00023004"/>
    </source>
</evidence>
<dbReference type="FunFam" id="3.10.20.740:FF:000004">
    <property type="entry name" value="NADH-quinone oxidoreductase"/>
    <property type="match status" value="1"/>
</dbReference>
<keyword evidence="13" id="KW-0520">NAD</keyword>
<dbReference type="InterPro" id="IPR019574">
    <property type="entry name" value="NADH_UbQ_OxRdtase_Gsu_4Fe4S-bd"/>
</dbReference>
<evidence type="ECO:0000256" key="3">
    <source>
        <dbReference type="ARBA" id="ARBA00005404"/>
    </source>
</evidence>
<dbReference type="GO" id="GO:0043546">
    <property type="term" value="F:molybdopterin cofactor binding"/>
    <property type="evidence" value="ECO:0007669"/>
    <property type="project" value="InterPro"/>
</dbReference>
<dbReference type="InterPro" id="IPR006656">
    <property type="entry name" value="Mopterin_OxRdtase"/>
</dbReference>
<feature type="domain" description="4Fe-4S ferredoxin-type" evidence="17">
    <location>
        <begin position="179"/>
        <end position="208"/>
    </location>
</feature>
<dbReference type="GO" id="GO:0051539">
    <property type="term" value="F:4 iron, 4 sulfur cluster binding"/>
    <property type="evidence" value="ECO:0007669"/>
    <property type="project" value="UniProtKB-KW"/>
</dbReference>
<dbReference type="InterPro" id="IPR054351">
    <property type="entry name" value="NADH_UbQ_OxRdtase_ferredoxin"/>
</dbReference>
<keyword evidence="7" id="KW-0479">Metal-binding</keyword>
<gene>
    <name evidence="20" type="ORF">AVLFYP127_01236</name>
</gene>
<dbReference type="FunFam" id="3.30.70.20:FF:000035">
    <property type="entry name" value="Iron hydrogenase 1"/>
    <property type="match status" value="1"/>
</dbReference>
<feature type="domain" description="4Fe-4S Mo/W bis-MGD-type" evidence="18">
    <location>
        <begin position="219"/>
        <end position="274"/>
    </location>
</feature>
<evidence type="ECO:0000256" key="13">
    <source>
        <dbReference type="ARBA" id="ARBA00023027"/>
    </source>
</evidence>
<name>A0A6N2R7Z2_9FIRM</name>
<dbReference type="EC" id="1.2.1.2" evidence="20"/>
<dbReference type="PROSITE" id="PS51669">
    <property type="entry name" value="4FE4S_MOW_BIS_MGD"/>
    <property type="match status" value="1"/>
</dbReference>
<dbReference type="PROSITE" id="PS51379">
    <property type="entry name" value="4FE4S_FER_2"/>
    <property type="match status" value="2"/>
</dbReference>
<evidence type="ECO:0000256" key="6">
    <source>
        <dbReference type="ARBA" id="ARBA00022714"/>
    </source>
</evidence>
<dbReference type="GO" id="GO:0016020">
    <property type="term" value="C:membrane"/>
    <property type="evidence" value="ECO:0007669"/>
    <property type="project" value="UniProtKB-SubCell"/>
</dbReference>
<keyword evidence="8" id="KW-0677">Repeat</keyword>
<evidence type="ECO:0000256" key="7">
    <source>
        <dbReference type="ARBA" id="ARBA00022723"/>
    </source>
</evidence>
<dbReference type="SUPFAM" id="SSF54292">
    <property type="entry name" value="2Fe-2S ferredoxin-like"/>
    <property type="match status" value="1"/>
</dbReference>
<dbReference type="PROSITE" id="PS00490">
    <property type="entry name" value="MOLYBDOPTERIN_PROK_2"/>
    <property type="match status" value="1"/>
</dbReference>
<dbReference type="InterPro" id="IPR041925">
    <property type="entry name" value="CT_Formate-Dh_H"/>
</dbReference>
<keyword evidence="6" id="KW-0001">2Fe-2S</keyword>
<keyword evidence="9" id="KW-1278">Translocase</keyword>
<dbReference type="CDD" id="cd02753">
    <property type="entry name" value="MopB_Formate-Dh-H"/>
    <property type="match status" value="1"/>
</dbReference>
<dbReference type="PROSITE" id="PS51085">
    <property type="entry name" value="2FE2S_FER_2"/>
    <property type="match status" value="1"/>
</dbReference>
<comment type="similarity">
    <text evidence="3">Belongs to the complex I 75 kDa subunit family.</text>
</comment>
<dbReference type="Pfam" id="PF22117">
    <property type="entry name" value="Fer4_Nqo3"/>
    <property type="match status" value="1"/>
</dbReference>
<evidence type="ECO:0000256" key="2">
    <source>
        <dbReference type="ARBA" id="ARBA00004370"/>
    </source>
</evidence>
<dbReference type="GO" id="GO:0008863">
    <property type="term" value="F:formate dehydrogenase (NAD+) activity"/>
    <property type="evidence" value="ECO:0007669"/>
    <property type="project" value="InterPro"/>
</dbReference>
<dbReference type="InterPro" id="IPR001041">
    <property type="entry name" value="2Fe-2S_ferredoxin-type"/>
</dbReference>
<dbReference type="InterPro" id="IPR006657">
    <property type="entry name" value="MoPterin_dinucl-bd_dom"/>
</dbReference>
<keyword evidence="5" id="KW-0004">4Fe-4S</keyword>
<dbReference type="SMART" id="SM00929">
    <property type="entry name" value="NADH-G_4Fe-4S_3"/>
    <property type="match status" value="1"/>
</dbReference>
<comment type="similarity">
    <text evidence="4">In the C-terminal section; belongs to the prokaryotic molybdopterin-containing oxidoreductase family.</text>
</comment>
<dbReference type="FunFam" id="3.40.228.10:FF:000002">
    <property type="entry name" value="Formate dehydrogenase subunit alpha"/>
    <property type="match status" value="1"/>
</dbReference>
<dbReference type="PROSITE" id="PS51839">
    <property type="entry name" value="4FE4S_HC3"/>
    <property type="match status" value="1"/>
</dbReference>
<dbReference type="InterPro" id="IPR006963">
    <property type="entry name" value="Mopterin_OxRdtase_4Fe-4S_dom"/>
</dbReference>
<dbReference type="EMBL" id="CACRSW010000002">
    <property type="protein sequence ID" value="VYS76409.1"/>
    <property type="molecule type" value="Genomic_DNA"/>
</dbReference>
<dbReference type="Gene3D" id="2.40.40.20">
    <property type="match status" value="1"/>
</dbReference>
<feature type="domain" description="4Fe-4S ferredoxin-type" evidence="17">
    <location>
        <begin position="136"/>
        <end position="169"/>
    </location>
</feature>
<evidence type="ECO:0000259" key="19">
    <source>
        <dbReference type="PROSITE" id="PS51839"/>
    </source>
</evidence>
<dbReference type="RefSeq" id="WP_156328441.1">
    <property type="nucleotide sequence ID" value="NZ_CACRSW010000002.1"/>
</dbReference>
<evidence type="ECO:0000256" key="12">
    <source>
        <dbReference type="ARBA" id="ARBA00023014"/>
    </source>
</evidence>
<evidence type="ECO:0000256" key="10">
    <source>
        <dbReference type="ARBA" id="ARBA00023002"/>
    </source>
</evidence>
<dbReference type="GO" id="GO:0051537">
    <property type="term" value="F:2 iron, 2 sulfur cluster binding"/>
    <property type="evidence" value="ECO:0007669"/>
    <property type="project" value="UniProtKB-KW"/>
</dbReference>
<dbReference type="GO" id="GO:0003954">
    <property type="term" value="F:NADH dehydrogenase activity"/>
    <property type="evidence" value="ECO:0007669"/>
    <property type="project" value="TreeGrafter"/>
</dbReference>
<dbReference type="SUPFAM" id="SSF50692">
    <property type="entry name" value="ADC-like"/>
    <property type="match status" value="1"/>
</dbReference>
<dbReference type="InterPro" id="IPR006655">
    <property type="entry name" value="Mopterin_OxRdtase_prok_CS"/>
</dbReference>
<organism evidence="20">
    <name type="scientific">Anaerococcus vaginalis</name>
    <dbReference type="NCBI Taxonomy" id="33037"/>
    <lineage>
        <taxon>Bacteria</taxon>
        <taxon>Bacillati</taxon>
        <taxon>Bacillota</taxon>
        <taxon>Tissierellia</taxon>
        <taxon>Tissierellales</taxon>
        <taxon>Peptoniphilaceae</taxon>
        <taxon>Anaerococcus</taxon>
    </lineage>
</organism>
<dbReference type="PANTHER" id="PTHR43105">
    <property type="entry name" value="RESPIRATORY NITRATE REDUCTASE"/>
    <property type="match status" value="1"/>
</dbReference>
<dbReference type="InterPro" id="IPR009010">
    <property type="entry name" value="Asp_de-COase-like_dom_sf"/>
</dbReference>
<keyword evidence="10 20" id="KW-0560">Oxidoreductase</keyword>
<dbReference type="Pfam" id="PF04879">
    <property type="entry name" value="Molybdop_Fe4S4"/>
    <property type="match status" value="1"/>
</dbReference>
<keyword evidence="11" id="KW-0408">Iron</keyword>
<dbReference type="Pfam" id="PF10588">
    <property type="entry name" value="NADH-G_4Fe-4S_3"/>
    <property type="match status" value="1"/>
</dbReference>
<dbReference type="PROSITE" id="PS00551">
    <property type="entry name" value="MOLYBDOPTERIN_PROK_1"/>
    <property type="match status" value="1"/>
</dbReference>
<dbReference type="Gene3D" id="3.40.228.10">
    <property type="entry name" value="Dimethylsulfoxide Reductase, domain 2"/>
    <property type="match status" value="1"/>
</dbReference>
<dbReference type="Gene3D" id="3.10.20.740">
    <property type="match status" value="1"/>
</dbReference>
<dbReference type="Pfam" id="PF00384">
    <property type="entry name" value="Molybdopterin"/>
    <property type="match status" value="1"/>
</dbReference>
<dbReference type="InterPro" id="IPR017900">
    <property type="entry name" value="4Fe4S_Fe_S_CS"/>
</dbReference>
<evidence type="ECO:0000259" key="18">
    <source>
        <dbReference type="PROSITE" id="PS51669"/>
    </source>
</evidence>
<protein>
    <submittedName>
        <fullName evidence="20">Formate dehydrogenase</fullName>
        <ecNumber evidence="20">1.2.1.2</ecNumber>
    </submittedName>
</protein>
<dbReference type="InterPro" id="IPR027467">
    <property type="entry name" value="MopterinOxRdtase_cofactor_BS"/>
</dbReference>
<evidence type="ECO:0000256" key="1">
    <source>
        <dbReference type="ARBA" id="ARBA00001966"/>
    </source>
</evidence>
<dbReference type="Gene3D" id="3.40.50.740">
    <property type="match status" value="1"/>
</dbReference>
<comment type="subcellular location">
    <subcellularLocation>
        <location evidence="2">Membrane</location>
    </subcellularLocation>
</comment>
<evidence type="ECO:0000313" key="20">
    <source>
        <dbReference type="EMBL" id="VYS76409.1"/>
    </source>
</evidence>
<dbReference type="SMART" id="SM00926">
    <property type="entry name" value="Molybdop_Fe4S4"/>
    <property type="match status" value="1"/>
</dbReference>
<evidence type="ECO:0000256" key="5">
    <source>
        <dbReference type="ARBA" id="ARBA00022485"/>
    </source>
</evidence>
<accession>A0A6N2R7Z2</accession>
<dbReference type="CDD" id="cd02790">
    <property type="entry name" value="MopB_CT_Formate-Dh_H"/>
    <property type="match status" value="1"/>
</dbReference>
<keyword evidence="12" id="KW-0411">Iron-sulfur</keyword>
<dbReference type="GO" id="GO:0046872">
    <property type="term" value="F:metal ion binding"/>
    <property type="evidence" value="ECO:0007669"/>
    <property type="project" value="UniProtKB-KW"/>
</dbReference>